<dbReference type="GO" id="GO:0003824">
    <property type="term" value="F:catalytic activity"/>
    <property type="evidence" value="ECO:0007669"/>
    <property type="project" value="UniProtKB-ARBA"/>
</dbReference>
<evidence type="ECO:0000259" key="6">
    <source>
        <dbReference type="Pfam" id="PF13460"/>
    </source>
</evidence>
<dbReference type="OrthoDB" id="275457at2759"/>
<protein>
    <recommendedName>
        <fullName evidence="2">NADH dehydrogenase [ubiquinone] 1 alpha subcomplex subunit 9, mitochondrial</fullName>
    </recommendedName>
    <alternativeName>
        <fullName evidence="4">Complex I-39kD</fullName>
    </alternativeName>
    <alternativeName>
        <fullName evidence="3">NADH-ubiquinone oxidoreductase 39 kDa subunit</fullName>
    </alternativeName>
</protein>
<evidence type="ECO:0000256" key="1">
    <source>
        <dbReference type="ARBA" id="ARBA00038501"/>
    </source>
</evidence>
<dbReference type="FunCoup" id="A0A6P8JF47">
    <property type="interactions" value="1986"/>
</dbReference>
<organism evidence="7 8">
    <name type="scientific">Actinia tenebrosa</name>
    <name type="common">Australian red waratah sea anemone</name>
    <dbReference type="NCBI Taxonomy" id="6105"/>
    <lineage>
        <taxon>Eukaryota</taxon>
        <taxon>Metazoa</taxon>
        <taxon>Cnidaria</taxon>
        <taxon>Anthozoa</taxon>
        <taxon>Hexacorallia</taxon>
        <taxon>Actiniaria</taxon>
        <taxon>Actiniidae</taxon>
        <taxon>Actinia</taxon>
    </lineage>
</organism>
<comment type="subunit">
    <text evidence="5">Complex I is composed of 45 different subunits. This a component of the hydrophobic protein fraction. Interacts with BLOC1S1. Interacts with SLC2A4. Interacts with CLOCK. Interacts with RAB5IF.</text>
</comment>
<evidence type="ECO:0000313" key="7">
    <source>
        <dbReference type="Proteomes" id="UP000515163"/>
    </source>
</evidence>
<evidence type="ECO:0000256" key="4">
    <source>
        <dbReference type="ARBA" id="ARBA00043145"/>
    </source>
</evidence>
<evidence type="ECO:0000256" key="5">
    <source>
        <dbReference type="ARBA" id="ARBA00046455"/>
    </source>
</evidence>
<dbReference type="PANTHER" id="PTHR12126:SF11">
    <property type="entry name" value="NADH DEHYDROGENASE [UBIQUINONE] 1 ALPHA SUBCOMPLEX SUBUNIT 9, MITOCHONDRIAL"/>
    <property type="match status" value="1"/>
</dbReference>
<keyword evidence="7" id="KW-1185">Reference proteome</keyword>
<dbReference type="GeneID" id="116308660"/>
<proteinExistence type="inferred from homology"/>
<evidence type="ECO:0000256" key="3">
    <source>
        <dbReference type="ARBA" id="ARBA00042000"/>
    </source>
</evidence>
<dbReference type="InParanoid" id="A0A6P8JF47"/>
<name>A0A6P8JF47_ACTTE</name>
<reference evidence="8" key="1">
    <citation type="submission" date="2025-08" db="UniProtKB">
        <authorList>
            <consortium name="RefSeq"/>
        </authorList>
    </citation>
    <scope>IDENTIFICATION</scope>
    <source>
        <tissue evidence="8">Tentacle</tissue>
    </source>
</reference>
<dbReference type="AlphaFoldDB" id="A0A6P8JF47"/>
<evidence type="ECO:0000256" key="2">
    <source>
        <dbReference type="ARBA" id="ARBA00040720"/>
    </source>
</evidence>
<feature type="domain" description="NAD(P)-binding" evidence="6">
    <location>
        <begin position="52"/>
        <end position="196"/>
    </location>
</feature>
<dbReference type="CDD" id="cd05271">
    <property type="entry name" value="NDUFA9_like_SDR_a"/>
    <property type="match status" value="1"/>
</dbReference>
<dbReference type="GO" id="GO:0044877">
    <property type="term" value="F:protein-containing complex binding"/>
    <property type="evidence" value="ECO:0007669"/>
    <property type="project" value="TreeGrafter"/>
</dbReference>
<dbReference type="KEGG" id="aten:116308660"/>
<accession>A0A6P8JF47</accession>
<dbReference type="Pfam" id="PF13460">
    <property type="entry name" value="NAD_binding_10"/>
    <property type="match status" value="1"/>
</dbReference>
<dbReference type="InterPro" id="IPR051207">
    <property type="entry name" value="ComplexI_NDUFA9_subunit"/>
</dbReference>
<dbReference type="FunFam" id="3.40.50.720:FF:001176">
    <property type="entry name" value="NADH dehydrogenase [ubiquinone] 1 alpha subcomplex subunit 9, mitochondrial"/>
    <property type="match status" value="1"/>
</dbReference>
<dbReference type="SUPFAM" id="SSF51735">
    <property type="entry name" value="NAD(P)-binding Rossmann-fold domains"/>
    <property type="match status" value="1"/>
</dbReference>
<dbReference type="PANTHER" id="PTHR12126">
    <property type="entry name" value="NADH-UBIQUINONE OXIDOREDUCTASE 39 KDA SUBUNIT-RELATED"/>
    <property type="match status" value="1"/>
</dbReference>
<dbReference type="Proteomes" id="UP000515163">
    <property type="component" value="Unplaced"/>
</dbReference>
<dbReference type="InterPro" id="IPR016040">
    <property type="entry name" value="NAD(P)-bd_dom"/>
</dbReference>
<dbReference type="GO" id="GO:0005739">
    <property type="term" value="C:mitochondrion"/>
    <property type="evidence" value="ECO:0007669"/>
    <property type="project" value="TreeGrafter"/>
</dbReference>
<dbReference type="InterPro" id="IPR036291">
    <property type="entry name" value="NAD(P)-bd_dom_sf"/>
</dbReference>
<evidence type="ECO:0000313" key="8">
    <source>
        <dbReference type="RefSeq" id="XP_031574995.1"/>
    </source>
</evidence>
<comment type="similarity">
    <text evidence="1">Belongs to the complex I NDUFA9 subunit family.</text>
</comment>
<dbReference type="Gene3D" id="3.40.50.720">
    <property type="entry name" value="NAD(P)-binding Rossmann-like Domain"/>
    <property type="match status" value="1"/>
</dbReference>
<sequence length="372" mass="41527">MLVVGGVRLVARSPAKPVVGLAVVAQRKLSYLPKQGTGGRSSFSGVSATVFGSTGFLGRYVVNRLSRIGTQLTVPYRGDPHDVRHVRLMGDLGQISFFDYSLNDAESVKKMVKYSSVVINLIGKDFETRNFDFNDVHVDGARLIARAAKNAGVERLIHVSALNADVNSPSKFLQSKALGEIAVREEFPSATILRPGTVFGHEDKFLNYYAYLRNLPLGIPLIDGGMNTTKMPVYVADIAQSVVNSVNDVTSEGKTYELVGPNEYYLADIVDYIYRIMRCNYRHYSMPRKPYELIAWLMEWSIFDPRLTRDILCRQFLSDTLTQGCPGLEDLGVKATPLEAEAIAVLRRHRIASYYEEAMDEDEICRPTSSYN</sequence>
<gene>
    <name evidence="8" type="primary">LOC116308660</name>
</gene>
<dbReference type="RefSeq" id="XP_031574995.1">
    <property type="nucleotide sequence ID" value="XM_031719135.1"/>
</dbReference>